<dbReference type="WBParaSite" id="TCLT_0000609701-mRNA-1">
    <property type="protein sequence ID" value="TCLT_0000609701-mRNA-1"/>
    <property type="gene ID" value="TCLT_0000609701"/>
</dbReference>
<dbReference type="PANTHER" id="PTHR11075:SF54">
    <property type="entry name" value="LARGE RIBOSOMAL SUBUNIT PROTEIN ML62"/>
    <property type="match status" value="1"/>
</dbReference>
<evidence type="ECO:0000256" key="3">
    <source>
        <dbReference type="ARBA" id="ARBA00039441"/>
    </source>
</evidence>
<evidence type="ECO:0000313" key="8">
    <source>
        <dbReference type="WBParaSite" id="TCLT_0000609701-mRNA-1"/>
    </source>
</evidence>
<dbReference type="InterPro" id="IPR052104">
    <property type="entry name" value="Mito_Release_Factor_mL62"/>
</dbReference>
<dbReference type="OMA" id="WYNSFDA"/>
<feature type="domain" description="Prokaryotic-type class I peptide chain release factors" evidence="5">
    <location>
        <begin position="72"/>
        <end position="205"/>
    </location>
</feature>
<dbReference type="PANTHER" id="PTHR11075">
    <property type="entry name" value="PEPTIDE CHAIN RELEASE FACTOR"/>
    <property type="match status" value="1"/>
</dbReference>
<gene>
    <name evidence="6" type="ORF">TCLT_LOCUS6086</name>
</gene>
<evidence type="ECO:0000256" key="2">
    <source>
        <dbReference type="ARBA" id="ARBA00038225"/>
    </source>
</evidence>
<reference evidence="6 7" key="2">
    <citation type="submission" date="2018-11" db="EMBL/GenBank/DDBJ databases">
        <authorList>
            <consortium name="Pathogen Informatics"/>
        </authorList>
    </citation>
    <scope>NUCLEOTIDE SEQUENCE [LARGE SCALE GENOMIC DNA]</scope>
</reference>
<dbReference type="EC" id="3.1.1.29" evidence="1"/>
<evidence type="ECO:0000256" key="4">
    <source>
        <dbReference type="ARBA" id="ARBA00041531"/>
    </source>
</evidence>
<dbReference type="GO" id="GO:0005762">
    <property type="term" value="C:mitochondrial large ribosomal subunit"/>
    <property type="evidence" value="ECO:0007669"/>
    <property type="project" value="TreeGrafter"/>
</dbReference>
<sequence>MILAKECNIKNLNIVLYASSRIYCRFYSSIPYMEFLARRFKQAVRLLIPSRQGVYHDCSFSKMKHGEFDGYVPVERIEKRFMRSSGPGGQNNLFSVNSKCQIRFNLNEANWLSLEIRQIFRKRYPHLLNKLEDVVISADKSRVQAENQVECIKKLQAMLFECNKEFLKNVPPTDEDQKILQNRAKKASERRLKIKQRLSEKKKSRCLYEIF</sequence>
<dbReference type="STRING" id="103827.A0A0N5CZZ8"/>
<dbReference type="InterPro" id="IPR000352">
    <property type="entry name" value="Pep_chain_release_fac_I"/>
</dbReference>
<protein>
    <recommendedName>
        <fullName evidence="3">Large ribosomal subunit protein mL62</fullName>
        <ecNumber evidence="1">3.1.1.29</ecNumber>
    </recommendedName>
    <alternativeName>
        <fullName evidence="4">Peptidyl-tRNA hydrolase ICT1, mitochondrial</fullName>
    </alternativeName>
</protein>
<evidence type="ECO:0000256" key="1">
    <source>
        <dbReference type="ARBA" id="ARBA00013260"/>
    </source>
</evidence>
<dbReference type="SUPFAM" id="SSF110916">
    <property type="entry name" value="Peptidyl-tRNA hydrolase domain-like"/>
    <property type="match status" value="1"/>
</dbReference>
<evidence type="ECO:0000259" key="5">
    <source>
        <dbReference type="Pfam" id="PF00472"/>
    </source>
</evidence>
<keyword evidence="7" id="KW-1185">Reference proteome</keyword>
<dbReference type="Pfam" id="PF00472">
    <property type="entry name" value="RF-1"/>
    <property type="match status" value="1"/>
</dbReference>
<dbReference type="EMBL" id="UYYF01004388">
    <property type="protein sequence ID" value="VDN03408.1"/>
    <property type="molecule type" value="Genomic_DNA"/>
</dbReference>
<dbReference type="AlphaFoldDB" id="A0A0N5CZZ8"/>
<dbReference type="Proteomes" id="UP000276776">
    <property type="component" value="Unassembled WGS sequence"/>
</dbReference>
<proteinExistence type="inferred from homology"/>
<dbReference type="GO" id="GO:0004045">
    <property type="term" value="F:peptidyl-tRNA hydrolase activity"/>
    <property type="evidence" value="ECO:0007669"/>
    <property type="project" value="UniProtKB-EC"/>
</dbReference>
<evidence type="ECO:0000313" key="6">
    <source>
        <dbReference type="EMBL" id="VDN03408.1"/>
    </source>
</evidence>
<dbReference type="GO" id="GO:0070126">
    <property type="term" value="P:mitochondrial translational termination"/>
    <property type="evidence" value="ECO:0007669"/>
    <property type="project" value="TreeGrafter"/>
</dbReference>
<dbReference type="OrthoDB" id="270639at2759"/>
<dbReference type="GO" id="GO:0016150">
    <property type="term" value="F:translation release factor activity, codon nonspecific"/>
    <property type="evidence" value="ECO:0007669"/>
    <property type="project" value="TreeGrafter"/>
</dbReference>
<dbReference type="Gene3D" id="3.30.160.20">
    <property type="match status" value="1"/>
</dbReference>
<evidence type="ECO:0000313" key="7">
    <source>
        <dbReference type="Proteomes" id="UP000276776"/>
    </source>
</evidence>
<comment type="similarity">
    <text evidence="2">Belongs to the prokaryotic/mitochondrial release factor family. Mitochondrion-specific ribosomal protein mL62 subfamily.</text>
</comment>
<accession>A0A0N5CZZ8</accession>
<organism evidence="8">
    <name type="scientific">Thelazia callipaeda</name>
    <name type="common">Oriental eyeworm</name>
    <name type="synonym">Parasitic nematode</name>
    <dbReference type="NCBI Taxonomy" id="103827"/>
    <lineage>
        <taxon>Eukaryota</taxon>
        <taxon>Metazoa</taxon>
        <taxon>Ecdysozoa</taxon>
        <taxon>Nematoda</taxon>
        <taxon>Chromadorea</taxon>
        <taxon>Rhabditida</taxon>
        <taxon>Spirurina</taxon>
        <taxon>Spiruromorpha</taxon>
        <taxon>Thelazioidea</taxon>
        <taxon>Thelaziidae</taxon>
        <taxon>Thelazia</taxon>
    </lineage>
</organism>
<reference evidence="8" key="1">
    <citation type="submission" date="2017-02" db="UniProtKB">
        <authorList>
            <consortium name="WormBaseParasite"/>
        </authorList>
    </citation>
    <scope>IDENTIFICATION</scope>
</reference>
<name>A0A0N5CZZ8_THECL</name>